<evidence type="ECO:0000256" key="1">
    <source>
        <dbReference type="SAM" id="SignalP"/>
    </source>
</evidence>
<dbReference type="AlphaFoldDB" id="A0A182MTS7"/>
<organism evidence="2 3">
    <name type="scientific">Anopheles culicifacies</name>
    <dbReference type="NCBI Taxonomy" id="139723"/>
    <lineage>
        <taxon>Eukaryota</taxon>
        <taxon>Metazoa</taxon>
        <taxon>Ecdysozoa</taxon>
        <taxon>Arthropoda</taxon>
        <taxon>Hexapoda</taxon>
        <taxon>Insecta</taxon>
        <taxon>Pterygota</taxon>
        <taxon>Neoptera</taxon>
        <taxon>Endopterygota</taxon>
        <taxon>Diptera</taxon>
        <taxon>Nematocera</taxon>
        <taxon>Culicoidea</taxon>
        <taxon>Culicidae</taxon>
        <taxon>Anophelinae</taxon>
        <taxon>Anopheles</taxon>
        <taxon>culicifacies species complex</taxon>
    </lineage>
</organism>
<name>A0A182MTS7_9DIPT</name>
<keyword evidence="3" id="KW-1185">Reference proteome</keyword>
<dbReference type="EnsemblMetazoa" id="ACUA026088-RA">
    <property type="protein sequence ID" value="ACUA026088-PA"/>
    <property type="gene ID" value="ACUA026088"/>
</dbReference>
<reference evidence="2" key="2">
    <citation type="submission" date="2020-05" db="UniProtKB">
        <authorList>
            <consortium name="EnsemblMetazoa"/>
        </authorList>
    </citation>
    <scope>IDENTIFICATION</scope>
    <source>
        <strain evidence="2">A-37</strain>
    </source>
</reference>
<evidence type="ECO:0000313" key="3">
    <source>
        <dbReference type="Proteomes" id="UP000075883"/>
    </source>
</evidence>
<sequence>MKLKLLYALATIVVTVASCEAKDTAINNIANVTSMYGESFVRERNSVSLYGAVNLEPLRTKLAFMPVVNRFVCKYRSEEAKLLSATNVSRCHNSEGRKRARMVVLAQKPLRHSSNLSKPEI</sequence>
<proteinExistence type="predicted"/>
<accession>A0A182MTS7</accession>
<reference evidence="3" key="1">
    <citation type="submission" date="2013-09" db="EMBL/GenBank/DDBJ databases">
        <title>The Genome Sequence of Anopheles culicifacies species A.</title>
        <authorList>
            <consortium name="The Broad Institute Genomics Platform"/>
            <person name="Neafsey D.E."/>
            <person name="Besansky N."/>
            <person name="Howell P."/>
            <person name="Walton C."/>
            <person name="Young S.K."/>
            <person name="Zeng Q."/>
            <person name="Gargeya S."/>
            <person name="Fitzgerald M."/>
            <person name="Haas B."/>
            <person name="Abouelleil A."/>
            <person name="Allen A.W."/>
            <person name="Alvarado L."/>
            <person name="Arachchi H.M."/>
            <person name="Berlin A.M."/>
            <person name="Chapman S.B."/>
            <person name="Gainer-Dewar J."/>
            <person name="Goldberg J."/>
            <person name="Griggs A."/>
            <person name="Gujja S."/>
            <person name="Hansen M."/>
            <person name="Howarth C."/>
            <person name="Imamovic A."/>
            <person name="Ireland A."/>
            <person name="Larimer J."/>
            <person name="McCowan C."/>
            <person name="Murphy C."/>
            <person name="Pearson M."/>
            <person name="Poon T.W."/>
            <person name="Priest M."/>
            <person name="Roberts A."/>
            <person name="Saif S."/>
            <person name="Shea T."/>
            <person name="Sisk P."/>
            <person name="Sykes S."/>
            <person name="Wortman J."/>
            <person name="Nusbaum C."/>
            <person name="Birren B."/>
        </authorList>
    </citation>
    <scope>NUCLEOTIDE SEQUENCE [LARGE SCALE GENOMIC DNA]</scope>
    <source>
        <strain evidence="3">A-37</strain>
    </source>
</reference>
<protein>
    <submittedName>
        <fullName evidence="2">Uncharacterized protein</fullName>
    </submittedName>
</protein>
<dbReference type="PROSITE" id="PS51257">
    <property type="entry name" value="PROKAR_LIPOPROTEIN"/>
    <property type="match status" value="1"/>
</dbReference>
<feature type="chain" id="PRO_5008128903" evidence="1">
    <location>
        <begin position="22"/>
        <end position="121"/>
    </location>
</feature>
<feature type="signal peptide" evidence="1">
    <location>
        <begin position="1"/>
        <end position="21"/>
    </location>
</feature>
<keyword evidence="1" id="KW-0732">Signal</keyword>
<evidence type="ECO:0000313" key="2">
    <source>
        <dbReference type="EnsemblMetazoa" id="ACUA026088-PA"/>
    </source>
</evidence>
<dbReference type="VEuPathDB" id="VectorBase:ACUA026088"/>
<dbReference type="Proteomes" id="UP000075883">
    <property type="component" value="Unassembled WGS sequence"/>
</dbReference>
<dbReference type="EMBL" id="AXCM01000178">
    <property type="status" value="NOT_ANNOTATED_CDS"/>
    <property type="molecule type" value="Genomic_DNA"/>
</dbReference>